<reference evidence="2 3" key="1">
    <citation type="submission" date="2016-10" db="EMBL/GenBank/DDBJ databases">
        <authorList>
            <person name="Varghese N."/>
            <person name="Submissions S."/>
        </authorList>
    </citation>
    <scope>NUCLEOTIDE SEQUENCE [LARGE SCALE GENOMIC DNA]</scope>
    <source>
        <strain evidence="2 3">GAS524</strain>
    </source>
</reference>
<evidence type="ECO:0000256" key="1">
    <source>
        <dbReference type="SAM" id="SignalP"/>
    </source>
</evidence>
<feature type="signal peptide" evidence="1">
    <location>
        <begin position="1"/>
        <end position="22"/>
    </location>
</feature>
<keyword evidence="1" id="KW-0732">Signal</keyword>
<gene>
    <name evidence="2" type="ORF">SAMN05444163_8080</name>
</gene>
<name>A0ABY0QHC0_9BRAD</name>
<evidence type="ECO:0000313" key="3">
    <source>
        <dbReference type="Proteomes" id="UP000198803"/>
    </source>
</evidence>
<accession>A0ABY0QHC0</accession>
<evidence type="ECO:0008006" key="4">
    <source>
        <dbReference type="Google" id="ProtNLM"/>
    </source>
</evidence>
<sequence>MGRFWGKWIAIAVAAGCLAGCASEPMTPEQRAFAAQYLLAQQANRPPPPQPYYMPVPAPAPVAQPHNCISNVNGNTIYTNCN</sequence>
<protein>
    <recommendedName>
        <fullName evidence="4">Lipoprotein</fullName>
    </recommendedName>
</protein>
<evidence type="ECO:0000313" key="2">
    <source>
        <dbReference type="EMBL" id="SDK42565.1"/>
    </source>
</evidence>
<dbReference type="EMBL" id="LT629693">
    <property type="protein sequence ID" value="SDK42565.1"/>
    <property type="molecule type" value="Genomic_DNA"/>
</dbReference>
<dbReference type="Proteomes" id="UP000198803">
    <property type="component" value="Chromosome I"/>
</dbReference>
<proteinExistence type="predicted"/>
<keyword evidence="3" id="KW-1185">Reference proteome</keyword>
<organism evidence="2 3">
    <name type="scientific">Bradyrhizobium ottawaense</name>
    <dbReference type="NCBI Taxonomy" id="931866"/>
    <lineage>
        <taxon>Bacteria</taxon>
        <taxon>Pseudomonadati</taxon>
        <taxon>Pseudomonadota</taxon>
        <taxon>Alphaproteobacteria</taxon>
        <taxon>Hyphomicrobiales</taxon>
        <taxon>Nitrobacteraceae</taxon>
        <taxon>Bradyrhizobium</taxon>
    </lineage>
</organism>
<dbReference type="RefSeq" id="WP_091977217.1">
    <property type="nucleotide sequence ID" value="NZ_LT629693.1"/>
</dbReference>
<feature type="chain" id="PRO_5045502843" description="Lipoprotein" evidence="1">
    <location>
        <begin position="23"/>
        <end position="82"/>
    </location>
</feature>